<sequence>MPFNRKFRRSLLRRLPTMLGVLAVLLPAAAQAQLRSLVVPADTGVAVAARGQAQPRLVAPPAALLAPLDEPPAPVQLPAGGQGLAAPFGMVLPLAAGALLGAGLSQGGGAGGGSPVRTR</sequence>
<proteinExistence type="predicted"/>
<name>A0ABS9W3C7_9PROT</name>
<dbReference type="EMBL" id="JALBUU010000004">
    <property type="protein sequence ID" value="MCI0753801.1"/>
    <property type="molecule type" value="Genomic_DNA"/>
</dbReference>
<gene>
    <name evidence="2" type="ORF">MON41_08510</name>
</gene>
<protein>
    <submittedName>
        <fullName evidence="2">Uncharacterized protein</fullName>
    </submittedName>
</protein>
<comment type="caution">
    <text evidence="2">The sequence shown here is derived from an EMBL/GenBank/DDBJ whole genome shotgun (WGS) entry which is preliminary data.</text>
</comment>
<evidence type="ECO:0000256" key="1">
    <source>
        <dbReference type="SAM" id="SignalP"/>
    </source>
</evidence>
<evidence type="ECO:0000313" key="2">
    <source>
        <dbReference type="EMBL" id="MCI0753801.1"/>
    </source>
</evidence>
<accession>A0ABS9W3C7</accession>
<feature type="chain" id="PRO_5045602733" evidence="1">
    <location>
        <begin position="33"/>
        <end position="119"/>
    </location>
</feature>
<dbReference type="RefSeq" id="WP_157985784.1">
    <property type="nucleotide sequence ID" value="NZ_JALBUU010000004.1"/>
</dbReference>
<keyword evidence="3" id="KW-1185">Reference proteome</keyword>
<keyword evidence="1" id="KW-0732">Signal</keyword>
<organism evidence="2 3">
    <name type="scientific">Teichococcus vastitatis</name>
    <dbReference type="NCBI Taxonomy" id="2307076"/>
    <lineage>
        <taxon>Bacteria</taxon>
        <taxon>Pseudomonadati</taxon>
        <taxon>Pseudomonadota</taxon>
        <taxon>Alphaproteobacteria</taxon>
        <taxon>Acetobacterales</taxon>
        <taxon>Roseomonadaceae</taxon>
        <taxon>Roseomonas</taxon>
    </lineage>
</organism>
<reference evidence="2 3" key="1">
    <citation type="submission" date="2022-03" db="EMBL/GenBank/DDBJ databases">
        <title>Complete genome analysis of Roseomonas KG 17.1 : a prolific producer of plant growth promoters.</title>
        <authorList>
            <person name="Saadouli I."/>
            <person name="Najjari A."/>
            <person name="Mosbah A."/>
            <person name="Ouzari H.I."/>
        </authorList>
    </citation>
    <scope>NUCLEOTIDE SEQUENCE [LARGE SCALE GENOMIC DNA]</scope>
    <source>
        <strain evidence="2 3">KG17-1</strain>
    </source>
</reference>
<dbReference type="Proteomes" id="UP001201985">
    <property type="component" value="Unassembled WGS sequence"/>
</dbReference>
<evidence type="ECO:0000313" key="3">
    <source>
        <dbReference type="Proteomes" id="UP001201985"/>
    </source>
</evidence>
<feature type="signal peptide" evidence="1">
    <location>
        <begin position="1"/>
        <end position="32"/>
    </location>
</feature>